<dbReference type="SUPFAM" id="SSF46689">
    <property type="entry name" value="Homeodomain-like"/>
    <property type="match status" value="1"/>
</dbReference>
<dbReference type="PROSITE" id="PS01124">
    <property type="entry name" value="HTH_ARAC_FAMILY_2"/>
    <property type="match status" value="1"/>
</dbReference>
<gene>
    <name evidence="6" type="ORF">JQC93_09340</name>
</gene>
<feature type="compositionally biased region" description="Basic and acidic residues" evidence="4">
    <location>
        <begin position="287"/>
        <end position="302"/>
    </location>
</feature>
<evidence type="ECO:0000256" key="2">
    <source>
        <dbReference type="ARBA" id="ARBA00023125"/>
    </source>
</evidence>
<organism evidence="6 7">
    <name type="scientific">Vibrio ulleungensis</name>
    <dbReference type="NCBI Taxonomy" id="2807619"/>
    <lineage>
        <taxon>Bacteria</taxon>
        <taxon>Pseudomonadati</taxon>
        <taxon>Pseudomonadota</taxon>
        <taxon>Gammaproteobacteria</taxon>
        <taxon>Vibrionales</taxon>
        <taxon>Vibrionaceae</taxon>
        <taxon>Vibrio</taxon>
    </lineage>
</organism>
<dbReference type="InterPro" id="IPR018062">
    <property type="entry name" value="HTH_AraC-typ_CS"/>
</dbReference>
<dbReference type="PRINTS" id="PR00032">
    <property type="entry name" value="HTHARAC"/>
</dbReference>
<evidence type="ECO:0000313" key="6">
    <source>
        <dbReference type="EMBL" id="MBM7036610.1"/>
    </source>
</evidence>
<dbReference type="SUPFAM" id="SSF51215">
    <property type="entry name" value="Regulatory protein AraC"/>
    <property type="match status" value="1"/>
</dbReference>
<keyword evidence="2" id="KW-0238">DNA-binding</keyword>
<evidence type="ECO:0000256" key="3">
    <source>
        <dbReference type="ARBA" id="ARBA00023163"/>
    </source>
</evidence>
<protein>
    <submittedName>
        <fullName evidence="6">Helix-turn-helix transcriptional regulator</fullName>
    </submittedName>
</protein>
<keyword evidence="3" id="KW-0804">Transcription</keyword>
<evidence type="ECO:0000259" key="5">
    <source>
        <dbReference type="PROSITE" id="PS01124"/>
    </source>
</evidence>
<comment type="caution">
    <text evidence="6">The sequence shown here is derived from an EMBL/GenBank/DDBJ whole genome shotgun (WGS) entry which is preliminary data.</text>
</comment>
<dbReference type="Gene3D" id="1.10.10.60">
    <property type="entry name" value="Homeodomain-like"/>
    <property type="match status" value="2"/>
</dbReference>
<feature type="region of interest" description="Disordered" evidence="4">
    <location>
        <begin position="281"/>
        <end position="302"/>
    </location>
</feature>
<dbReference type="InterPro" id="IPR037923">
    <property type="entry name" value="HTH-like"/>
</dbReference>
<dbReference type="InterPro" id="IPR020449">
    <property type="entry name" value="Tscrpt_reg_AraC-type_HTH"/>
</dbReference>
<dbReference type="InterPro" id="IPR018060">
    <property type="entry name" value="HTH_AraC"/>
</dbReference>
<keyword evidence="1" id="KW-0805">Transcription regulation</keyword>
<dbReference type="Proteomes" id="UP000809621">
    <property type="component" value="Unassembled WGS sequence"/>
</dbReference>
<dbReference type="RefSeq" id="WP_205158181.1">
    <property type="nucleotide sequence ID" value="NZ_JAFEUM010000003.1"/>
</dbReference>
<name>A0ABS2HGD7_9VIBR</name>
<dbReference type="Pfam" id="PF12833">
    <property type="entry name" value="HTH_18"/>
    <property type="match status" value="1"/>
</dbReference>
<evidence type="ECO:0000313" key="7">
    <source>
        <dbReference type="Proteomes" id="UP000809621"/>
    </source>
</evidence>
<evidence type="ECO:0000256" key="4">
    <source>
        <dbReference type="SAM" id="MobiDB-lite"/>
    </source>
</evidence>
<dbReference type="SMART" id="SM00342">
    <property type="entry name" value="HTH_ARAC"/>
    <property type="match status" value="1"/>
</dbReference>
<dbReference type="PROSITE" id="PS00041">
    <property type="entry name" value="HTH_ARAC_FAMILY_1"/>
    <property type="match status" value="1"/>
</dbReference>
<dbReference type="EMBL" id="JAFEUM010000003">
    <property type="protein sequence ID" value="MBM7036610.1"/>
    <property type="molecule type" value="Genomic_DNA"/>
</dbReference>
<evidence type="ECO:0000256" key="1">
    <source>
        <dbReference type="ARBA" id="ARBA00023015"/>
    </source>
</evidence>
<feature type="domain" description="HTH araC/xylS-type" evidence="5">
    <location>
        <begin position="174"/>
        <end position="272"/>
    </location>
</feature>
<accession>A0ABS2HGD7</accession>
<dbReference type="PANTHER" id="PTHR43280">
    <property type="entry name" value="ARAC-FAMILY TRANSCRIPTIONAL REGULATOR"/>
    <property type="match status" value="1"/>
</dbReference>
<sequence length="302" mass="34976">MSYLYNNGFLHVLTNARRHLSNLGLVEFGYFPNKPFILTYDNTTLNFSFLISGEGNYQINGQRVFVKAPCVLVQKPGDHCKYGPLKKGKWEEFYFIYEPNELCRYSSSNILQSDEMFWPIHNFFAVENCILALTDAIDSNQPADVIEQLCETLLVTSKMPKQVDHQDKVISSIRDLAMSIKQDCHQPLNFWTLAEQMGLSYSSFRRSWIMLYGVSPKTYQMDVRVTKAANLLISTDMPVSVIAEQVGYFDPAYFSTLFKKRYALSPALYRKSYDATLPSEYLGPTRPSEEDTYIEREQQYYR</sequence>
<keyword evidence="7" id="KW-1185">Reference proteome</keyword>
<dbReference type="InterPro" id="IPR009057">
    <property type="entry name" value="Homeodomain-like_sf"/>
</dbReference>
<reference evidence="6 7" key="1">
    <citation type="submission" date="2021-02" db="EMBL/GenBank/DDBJ databases">
        <authorList>
            <person name="Park J.-S."/>
        </authorList>
    </citation>
    <scope>NUCLEOTIDE SEQUENCE [LARGE SCALE GENOMIC DNA]</scope>
    <source>
        <strain evidence="6 7">188UL20-2</strain>
    </source>
</reference>
<dbReference type="PANTHER" id="PTHR43280:SF2">
    <property type="entry name" value="HTH-TYPE TRANSCRIPTIONAL REGULATOR EXSA"/>
    <property type="match status" value="1"/>
</dbReference>
<proteinExistence type="predicted"/>